<evidence type="ECO:0000313" key="1">
    <source>
        <dbReference type="EMBL" id="KAH7933460.1"/>
    </source>
</evidence>
<sequence length="367" mass="41008">MAKESAKMATRQLGAERGLYRVPSELRPCRHHVHDGATAAPAKHALLFETHVLSRDRSRGVNPTRHTARRDHRSRYVRREYPVGCRAVRVLFTDASPADERGGVTVVVDSDLMTVFAASARTLTDVSLLEERAIARAILSTSSLPPSTPNHILTDSQAACRRFLFNTLHPTTMSILESFLSSTSHTFRLRSSVMSALMRWPENSHTEPLGIALPSSDRNLSRCLLVTTTDEYFPDAPFLFLPLSLPWSSSMSALRRSIHPTAYGLALQDISNVPPVPNPTLTCWEERLADTMATGQQWLVDRAEAVAATYWAPDYKGSTFEETLLKTVCAEEYSSGKRFSEASSLRNTRFRRSRQSKHGNRAQKNLL</sequence>
<dbReference type="EMBL" id="CM023478">
    <property type="protein sequence ID" value="KAH7933460.1"/>
    <property type="molecule type" value="Genomic_DNA"/>
</dbReference>
<proteinExistence type="predicted"/>
<keyword evidence="2" id="KW-1185">Reference proteome</keyword>
<comment type="caution">
    <text evidence="1">The sequence shown here is derived from an EMBL/GenBank/DDBJ whole genome shotgun (WGS) entry which is preliminary data.</text>
</comment>
<evidence type="ECO:0000313" key="2">
    <source>
        <dbReference type="Proteomes" id="UP000821865"/>
    </source>
</evidence>
<gene>
    <name evidence="1" type="ORF">HPB49_012895</name>
</gene>
<accession>A0ACB8C3T9</accession>
<dbReference type="Proteomes" id="UP000821865">
    <property type="component" value="Chromosome 9"/>
</dbReference>
<protein>
    <submittedName>
        <fullName evidence="1">Uncharacterized protein</fullName>
    </submittedName>
</protein>
<reference evidence="1" key="1">
    <citation type="submission" date="2020-05" db="EMBL/GenBank/DDBJ databases">
        <title>Large-scale comparative analyses of tick genomes elucidate their genetic diversity and vector capacities.</title>
        <authorList>
            <person name="Jia N."/>
            <person name="Wang J."/>
            <person name="Shi W."/>
            <person name="Du L."/>
            <person name="Sun Y."/>
            <person name="Zhan W."/>
            <person name="Jiang J."/>
            <person name="Wang Q."/>
            <person name="Zhang B."/>
            <person name="Ji P."/>
            <person name="Sakyi L.B."/>
            <person name="Cui X."/>
            <person name="Yuan T."/>
            <person name="Jiang B."/>
            <person name="Yang W."/>
            <person name="Lam T.T.-Y."/>
            <person name="Chang Q."/>
            <person name="Ding S."/>
            <person name="Wang X."/>
            <person name="Zhu J."/>
            <person name="Ruan X."/>
            <person name="Zhao L."/>
            <person name="Wei J."/>
            <person name="Que T."/>
            <person name="Du C."/>
            <person name="Cheng J."/>
            <person name="Dai P."/>
            <person name="Han X."/>
            <person name="Huang E."/>
            <person name="Gao Y."/>
            <person name="Liu J."/>
            <person name="Shao H."/>
            <person name="Ye R."/>
            <person name="Li L."/>
            <person name="Wei W."/>
            <person name="Wang X."/>
            <person name="Wang C."/>
            <person name="Yang T."/>
            <person name="Huo Q."/>
            <person name="Li W."/>
            <person name="Guo W."/>
            <person name="Chen H."/>
            <person name="Zhou L."/>
            <person name="Ni X."/>
            <person name="Tian J."/>
            <person name="Zhou Y."/>
            <person name="Sheng Y."/>
            <person name="Liu T."/>
            <person name="Pan Y."/>
            <person name="Xia L."/>
            <person name="Li J."/>
            <person name="Zhao F."/>
            <person name="Cao W."/>
        </authorList>
    </citation>
    <scope>NUCLEOTIDE SEQUENCE</scope>
    <source>
        <strain evidence="1">Dsil-2018</strain>
    </source>
</reference>
<name>A0ACB8C3T9_DERSI</name>
<organism evidence="1 2">
    <name type="scientific">Dermacentor silvarum</name>
    <name type="common">Tick</name>
    <dbReference type="NCBI Taxonomy" id="543639"/>
    <lineage>
        <taxon>Eukaryota</taxon>
        <taxon>Metazoa</taxon>
        <taxon>Ecdysozoa</taxon>
        <taxon>Arthropoda</taxon>
        <taxon>Chelicerata</taxon>
        <taxon>Arachnida</taxon>
        <taxon>Acari</taxon>
        <taxon>Parasitiformes</taxon>
        <taxon>Ixodida</taxon>
        <taxon>Ixodoidea</taxon>
        <taxon>Ixodidae</taxon>
        <taxon>Rhipicephalinae</taxon>
        <taxon>Dermacentor</taxon>
    </lineage>
</organism>